<evidence type="ECO:0000313" key="11">
    <source>
        <dbReference type="Proteomes" id="UP001172756"/>
    </source>
</evidence>
<evidence type="ECO:0000256" key="5">
    <source>
        <dbReference type="ARBA" id="ARBA00023136"/>
    </source>
</evidence>
<feature type="transmembrane region" description="Helical" evidence="6">
    <location>
        <begin position="15"/>
        <end position="37"/>
    </location>
</feature>
<evidence type="ECO:0000256" key="4">
    <source>
        <dbReference type="ARBA" id="ARBA00022989"/>
    </source>
</evidence>
<dbReference type="Pfam" id="PF12823">
    <property type="entry name" value="DUF3817"/>
    <property type="match status" value="1"/>
</dbReference>
<sequence length="114" mass="12959">MTEAPRPTPGALTRYRVMAIITGTLLIVVFLGMLRYIDALGVPESWDPFFLTLAQVHGVVYIVYLATVMQLWLQARWGYGRLATMFFGGIVPLLSFFVERRITHELRPASEERA</sequence>
<dbReference type="Proteomes" id="UP001172756">
    <property type="component" value="Unassembled WGS sequence"/>
</dbReference>
<evidence type="ECO:0000256" key="3">
    <source>
        <dbReference type="ARBA" id="ARBA00022692"/>
    </source>
</evidence>
<reference evidence="9" key="1">
    <citation type="submission" date="2023-06" db="EMBL/GenBank/DDBJ databases">
        <title>Sysu t00039.</title>
        <authorList>
            <person name="Gao L."/>
            <person name="Fang B.-Z."/>
            <person name="Li W.-J."/>
        </authorList>
    </citation>
    <scope>NUCLEOTIDE SEQUENCE</scope>
    <source>
        <strain evidence="9">SYSU T00039</strain>
    </source>
</reference>
<evidence type="ECO:0000313" key="10">
    <source>
        <dbReference type="Proteomes" id="UP001172737"/>
    </source>
</evidence>
<evidence type="ECO:0000313" key="8">
    <source>
        <dbReference type="EMBL" id="MDN4482743.1"/>
    </source>
</evidence>
<evidence type="ECO:0000256" key="2">
    <source>
        <dbReference type="ARBA" id="ARBA00022475"/>
    </source>
</evidence>
<comment type="caution">
    <text evidence="9">The sequence shown here is derived from an EMBL/GenBank/DDBJ whole genome shotgun (WGS) entry which is preliminary data.</text>
</comment>
<feature type="transmembrane region" description="Helical" evidence="6">
    <location>
        <begin position="49"/>
        <end position="73"/>
    </location>
</feature>
<keyword evidence="3 6" id="KW-0812">Transmembrane</keyword>
<dbReference type="AlphaFoldDB" id="A0AAW7M5R9"/>
<evidence type="ECO:0000313" key="9">
    <source>
        <dbReference type="EMBL" id="MDN4488372.1"/>
    </source>
</evidence>
<dbReference type="Proteomes" id="UP001172737">
    <property type="component" value="Unassembled WGS sequence"/>
</dbReference>
<keyword evidence="10" id="KW-1185">Reference proteome</keyword>
<comment type="subcellular location">
    <subcellularLocation>
        <location evidence="1">Cell membrane</location>
        <topology evidence="1">Multi-pass membrane protein</topology>
    </subcellularLocation>
</comment>
<accession>A0AAW7M5R9</accession>
<dbReference type="InterPro" id="IPR023845">
    <property type="entry name" value="DUF3817_TM"/>
</dbReference>
<dbReference type="EMBL" id="JAUHQB010000002">
    <property type="protein sequence ID" value="MDN4482743.1"/>
    <property type="molecule type" value="Genomic_DNA"/>
</dbReference>
<proteinExistence type="predicted"/>
<reference evidence="8 11" key="2">
    <citation type="submission" date="2023-06" db="EMBL/GenBank/DDBJ databases">
        <title>SYSU T0a273.</title>
        <authorList>
            <person name="Gao L."/>
            <person name="Fang B.-Z."/>
            <person name="Li W.-J."/>
        </authorList>
    </citation>
    <scope>NUCLEOTIDE SEQUENCE [LARGE SCALE GENOMIC DNA]</scope>
    <source>
        <strain evidence="8 11">SYSU T0a273</strain>
    </source>
</reference>
<dbReference type="EMBL" id="JAUHPX010000005">
    <property type="protein sequence ID" value="MDN4488372.1"/>
    <property type="molecule type" value="Genomic_DNA"/>
</dbReference>
<evidence type="ECO:0000256" key="1">
    <source>
        <dbReference type="ARBA" id="ARBA00004651"/>
    </source>
</evidence>
<keyword evidence="4 6" id="KW-1133">Transmembrane helix</keyword>
<dbReference type="RefSeq" id="WP_301119705.1">
    <property type="nucleotide sequence ID" value="NZ_JAUHPX010000005.1"/>
</dbReference>
<feature type="domain" description="DUF3817" evidence="7">
    <location>
        <begin position="12"/>
        <end position="103"/>
    </location>
</feature>
<feature type="transmembrane region" description="Helical" evidence="6">
    <location>
        <begin position="79"/>
        <end position="98"/>
    </location>
</feature>
<dbReference type="PANTHER" id="PTHR40077:SF2">
    <property type="entry name" value="MEMBRANE PROTEIN"/>
    <property type="match status" value="1"/>
</dbReference>
<keyword evidence="5 6" id="KW-0472">Membrane</keyword>
<dbReference type="NCBIfam" id="TIGR03954">
    <property type="entry name" value="integ_memb_HG"/>
    <property type="match status" value="1"/>
</dbReference>
<protein>
    <submittedName>
        <fullName evidence="9">DUF3817 domain-containing protein</fullName>
    </submittedName>
</protein>
<evidence type="ECO:0000259" key="7">
    <source>
        <dbReference type="Pfam" id="PF12823"/>
    </source>
</evidence>
<gene>
    <name evidence="8" type="ORF">QQ002_04210</name>
    <name evidence="9" type="ORF">QQX10_09345</name>
</gene>
<dbReference type="GO" id="GO:0005886">
    <property type="term" value="C:plasma membrane"/>
    <property type="evidence" value="ECO:0007669"/>
    <property type="project" value="UniProtKB-SubCell"/>
</dbReference>
<name>A0AAW7M5R9_9MICO</name>
<dbReference type="PANTHER" id="PTHR40077">
    <property type="entry name" value="MEMBRANE PROTEIN-RELATED"/>
    <property type="match status" value="1"/>
</dbReference>
<organism evidence="9 10">
    <name type="scientific">Demequina lignilytica</name>
    <dbReference type="NCBI Taxonomy" id="3051663"/>
    <lineage>
        <taxon>Bacteria</taxon>
        <taxon>Bacillati</taxon>
        <taxon>Actinomycetota</taxon>
        <taxon>Actinomycetes</taxon>
        <taxon>Micrococcales</taxon>
        <taxon>Demequinaceae</taxon>
        <taxon>Demequina</taxon>
    </lineage>
</organism>
<keyword evidence="2" id="KW-1003">Cell membrane</keyword>
<evidence type="ECO:0000256" key="6">
    <source>
        <dbReference type="SAM" id="Phobius"/>
    </source>
</evidence>